<dbReference type="SUPFAM" id="SSF46689">
    <property type="entry name" value="Homeodomain-like"/>
    <property type="match status" value="1"/>
</dbReference>
<keyword evidence="1" id="KW-0805">Transcription regulation</keyword>
<evidence type="ECO:0000256" key="1">
    <source>
        <dbReference type="ARBA" id="ARBA00023015"/>
    </source>
</evidence>
<feature type="domain" description="HTH tetR-type" evidence="5">
    <location>
        <begin position="21"/>
        <end position="80"/>
    </location>
</feature>
<sequence length="197" mass="21291">MTAVDRLLTRDSGPTPRADARRNLERLVTAARSAVAEVGVRVTAQEVAQRAGVGKGTFYRRVPSLETLLQAVLEEVLDEGVAAADRTLGNPDPWRGFTEFASAYVGLRKESCGVNEALGGAGSCDLERCLGDIRERLRELVGRAQENGSMRSDTTWQDVAFLLAGVTTDDHTIGLTAAADQWQRNLRILLDGLAARP</sequence>
<dbReference type="AlphaFoldDB" id="A0ABC8B1G1"/>
<dbReference type="PROSITE" id="PS50977">
    <property type="entry name" value="HTH_TETR_2"/>
    <property type="match status" value="1"/>
</dbReference>
<dbReference type="KEGG" id="nsr:NS506_06130"/>
<evidence type="ECO:0000313" key="6">
    <source>
        <dbReference type="EMBL" id="APB00167.1"/>
    </source>
</evidence>
<dbReference type="PRINTS" id="PR00455">
    <property type="entry name" value="HTHTETR"/>
</dbReference>
<dbReference type="InterPro" id="IPR001647">
    <property type="entry name" value="HTH_TetR"/>
</dbReference>
<dbReference type="Pfam" id="PF00440">
    <property type="entry name" value="TetR_N"/>
    <property type="match status" value="1"/>
</dbReference>
<dbReference type="PANTHER" id="PTHR30055:SF234">
    <property type="entry name" value="HTH-TYPE TRANSCRIPTIONAL REGULATOR BETI"/>
    <property type="match status" value="1"/>
</dbReference>
<evidence type="ECO:0000256" key="3">
    <source>
        <dbReference type="ARBA" id="ARBA00023163"/>
    </source>
</evidence>
<dbReference type="GO" id="GO:0006355">
    <property type="term" value="P:regulation of DNA-templated transcription"/>
    <property type="evidence" value="ECO:0007669"/>
    <property type="project" value="UniProtKB-ARBA"/>
</dbReference>
<dbReference type="InterPro" id="IPR009057">
    <property type="entry name" value="Homeodomain-like_sf"/>
</dbReference>
<evidence type="ECO:0000256" key="4">
    <source>
        <dbReference type="PROSITE-ProRule" id="PRU00335"/>
    </source>
</evidence>
<evidence type="ECO:0000313" key="7">
    <source>
        <dbReference type="Proteomes" id="UP000180166"/>
    </source>
</evidence>
<dbReference type="Gene3D" id="1.10.357.10">
    <property type="entry name" value="Tetracycline Repressor, domain 2"/>
    <property type="match status" value="1"/>
</dbReference>
<gene>
    <name evidence="6" type="ORF">NS506_06130</name>
</gene>
<reference evidence="6 7" key="1">
    <citation type="submission" date="2016-10" db="EMBL/GenBank/DDBJ databases">
        <title>Genome sequence of Nocardia seriolae strain EM150506, isolated from Anguila japonica.</title>
        <authorList>
            <person name="Han H.-J."/>
        </authorList>
    </citation>
    <scope>NUCLEOTIDE SEQUENCE [LARGE SCALE GENOMIC DNA]</scope>
    <source>
        <strain evidence="6 7">EM150506</strain>
    </source>
</reference>
<dbReference type="InterPro" id="IPR050109">
    <property type="entry name" value="HTH-type_TetR-like_transc_reg"/>
</dbReference>
<keyword evidence="2 4" id="KW-0238">DNA-binding</keyword>
<dbReference type="InterPro" id="IPR036271">
    <property type="entry name" value="Tet_transcr_reg_TetR-rel_C_sf"/>
</dbReference>
<dbReference type="Proteomes" id="UP000180166">
    <property type="component" value="Chromosome"/>
</dbReference>
<dbReference type="EMBL" id="CP017839">
    <property type="protein sequence ID" value="APB00167.1"/>
    <property type="molecule type" value="Genomic_DNA"/>
</dbReference>
<protein>
    <recommendedName>
        <fullName evidence="5">HTH tetR-type domain-containing protein</fullName>
    </recommendedName>
</protein>
<name>A0ABC8B1G1_9NOCA</name>
<feature type="DNA-binding region" description="H-T-H motif" evidence="4">
    <location>
        <begin position="43"/>
        <end position="62"/>
    </location>
</feature>
<evidence type="ECO:0000259" key="5">
    <source>
        <dbReference type="PROSITE" id="PS50977"/>
    </source>
</evidence>
<dbReference type="InterPro" id="IPR049445">
    <property type="entry name" value="TetR_SbtR-like_C"/>
</dbReference>
<proteinExistence type="predicted"/>
<dbReference type="RefSeq" id="WP_045436424.1">
    <property type="nucleotide sequence ID" value="NZ_AP017900.1"/>
</dbReference>
<keyword evidence="3" id="KW-0804">Transcription</keyword>
<dbReference type="GO" id="GO:0003677">
    <property type="term" value="F:DNA binding"/>
    <property type="evidence" value="ECO:0007669"/>
    <property type="project" value="UniProtKB-UniRule"/>
</dbReference>
<dbReference type="PANTHER" id="PTHR30055">
    <property type="entry name" value="HTH-TYPE TRANSCRIPTIONAL REGULATOR RUTR"/>
    <property type="match status" value="1"/>
</dbReference>
<dbReference type="SUPFAM" id="SSF48498">
    <property type="entry name" value="Tetracyclin repressor-like, C-terminal domain"/>
    <property type="match status" value="1"/>
</dbReference>
<dbReference type="Pfam" id="PF21597">
    <property type="entry name" value="TetR_C_43"/>
    <property type="match status" value="1"/>
</dbReference>
<evidence type="ECO:0000256" key="2">
    <source>
        <dbReference type="ARBA" id="ARBA00023125"/>
    </source>
</evidence>
<organism evidence="6 7">
    <name type="scientific">Nocardia seriolae</name>
    <dbReference type="NCBI Taxonomy" id="37332"/>
    <lineage>
        <taxon>Bacteria</taxon>
        <taxon>Bacillati</taxon>
        <taxon>Actinomycetota</taxon>
        <taxon>Actinomycetes</taxon>
        <taxon>Mycobacteriales</taxon>
        <taxon>Nocardiaceae</taxon>
        <taxon>Nocardia</taxon>
    </lineage>
</organism>
<accession>A0ABC8B1G1</accession>